<dbReference type="InterPro" id="IPR036691">
    <property type="entry name" value="Endo/exonu/phosph_ase_sf"/>
</dbReference>
<name>A0A833WU50_JUGRE</name>
<organism evidence="2 3">
    <name type="scientific">Juglans regia</name>
    <name type="common">English walnut</name>
    <dbReference type="NCBI Taxonomy" id="51240"/>
    <lineage>
        <taxon>Eukaryota</taxon>
        <taxon>Viridiplantae</taxon>
        <taxon>Streptophyta</taxon>
        <taxon>Embryophyta</taxon>
        <taxon>Tracheophyta</taxon>
        <taxon>Spermatophyta</taxon>
        <taxon>Magnoliopsida</taxon>
        <taxon>eudicotyledons</taxon>
        <taxon>Gunneridae</taxon>
        <taxon>Pentapetalae</taxon>
        <taxon>rosids</taxon>
        <taxon>fabids</taxon>
        <taxon>Fagales</taxon>
        <taxon>Juglandaceae</taxon>
        <taxon>Juglans</taxon>
    </lineage>
</organism>
<reference evidence="2" key="2">
    <citation type="submission" date="2020-03" db="EMBL/GenBank/DDBJ databases">
        <title>Walnut 2.0.</title>
        <authorList>
            <person name="Marrano A."/>
            <person name="Britton M."/>
            <person name="Zimin A.V."/>
            <person name="Zaini P.A."/>
            <person name="Workman R."/>
            <person name="Puiu D."/>
            <person name="Bianco L."/>
            <person name="Allen B.J."/>
            <person name="Troggio M."/>
            <person name="Leslie C.A."/>
            <person name="Timp W."/>
            <person name="Dendekar A."/>
            <person name="Salzberg S.L."/>
            <person name="Neale D.B."/>
        </authorList>
    </citation>
    <scope>NUCLEOTIDE SEQUENCE</scope>
    <source>
        <tissue evidence="2">Leaves</tissue>
    </source>
</reference>
<evidence type="ECO:0000313" key="2">
    <source>
        <dbReference type="EMBL" id="KAF5445314.1"/>
    </source>
</evidence>
<dbReference type="GO" id="GO:0003824">
    <property type="term" value="F:catalytic activity"/>
    <property type="evidence" value="ECO:0007669"/>
    <property type="project" value="InterPro"/>
</dbReference>
<dbReference type="EMBL" id="LIHL02000015">
    <property type="protein sequence ID" value="KAF5445314.1"/>
    <property type="molecule type" value="Genomic_DNA"/>
</dbReference>
<proteinExistence type="predicted"/>
<protein>
    <recommendedName>
        <fullName evidence="1">Endonuclease/exonuclease/phosphatase domain-containing protein</fullName>
    </recommendedName>
</protein>
<reference evidence="2" key="1">
    <citation type="submission" date="2015-10" db="EMBL/GenBank/DDBJ databases">
        <authorList>
            <person name="Martinez-Garcia P.J."/>
            <person name="Crepeau M.W."/>
            <person name="Puiu D."/>
            <person name="Gonzalez-Ibeas D."/>
            <person name="Whalen J."/>
            <person name="Stevens K."/>
            <person name="Paul R."/>
            <person name="Butterfield T."/>
            <person name="Britton M."/>
            <person name="Reagan R."/>
            <person name="Chakraborty S."/>
            <person name="Walawage S.L."/>
            <person name="Vasquez-Gross H.A."/>
            <person name="Cardeno C."/>
            <person name="Famula R."/>
            <person name="Pratt K."/>
            <person name="Kuruganti S."/>
            <person name="Aradhya M.K."/>
            <person name="Leslie C.A."/>
            <person name="Dandekar A.M."/>
            <person name="Salzberg S.L."/>
            <person name="Wegrzyn J.L."/>
            <person name="Langley C.H."/>
            <person name="Neale D.B."/>
        </authorList>
    </citation>
    <scope>NUCLEOTIDE SEQUENCE</scope>
    <source>
        <tissue evidence="2">Leaves</tissue>
    </source>
</reference>
<comment type="caution">
    <text evidence="2">The sequence shown here is derived from an EMBL/GenBank/DDBJ whole genome shotgun (WGS) entry which is preliminary data.</text>
</comment>
<evidence type="ECO:0000259" key="1">
    <source>
        <dbReference type="Pfam" id="PF03372"/>
    </source>
</evidence>
<gene>
    <name evidence="2" type="ORF">F2P56_034374</name>
</gene>
<dbReference type="Gene3D" id="3.60.10.10">
    <property type="entry name" value="Endonuclease/exonuclease/phosphatase"/>
    <property type="match status" value="1"/>
</dbReference>
<dbReference type="InterPro" id="IPR005135">
    <property type="entry name" value="Endo/exonuclease/phosphatase"/>
</dbReference>
<evidence type="ECO:0000313" key="3">
    <source>
        <dbReference type="Proteomes" id="UP000619265"/>
    </source>
</evidence>
<dbReference type="PANTHER" id="PTHR35218:SF9">
    <property type="entry name" value="ENDONUCLEASE_EXONUCLEASE_PHOSPHATASE DOMAIN-CONTAINING PROTEIN"/>
    <property type="match status" value="1"/>
</dbReference>
<accession>A0A833WU50</accession>
<dbReference type="AlphaFoldDB" id="A0A833WU50"/>
<dbReference type="Pfam" id="PF03372">
    <property type="entry name" value="Exo_endo_phos"/>
    <property type="match status" value="1"/>
</dbReference>
<dbReference type="Gramene" id="Jr15_08720_p1">
    <property type="protein sequence ID" value="cds.Jr15_08720_p1"/>
    <property type="gene ID" value="Jr15_08720"/>
</dbReference>
<sequence length="273" mass="31163">MICLSWNCRRLGNPRTVRELHRLVKSKFPSLIFLMETKCNRNKIELVKKSLNMANSFVVDSKGASGGLAFIWNDSVNVNLLSYSQNHISLSVNTNMVNQTWTLTGFYGDHVTGRRKLSWALLRALQPADDHPWLCLGDYNEILSNGEKVGGALRPLSQMEEFRIALLDTGLHDLVTSTAASCSDHNPLVVSILTLEQLDYRVEKPFRYEVRWELQEECKKVIEELWNRNSPKSNKLQQVPETSIQIANEGNLREEIQAARGEINQLLEEEDTH</sequence>
<dbReference type="SUPFAM" id="SSF56219">
    <property type="entry name" value="DNase I-like"/>
    <property type="match status" value="1"/>
</dbReference>
<dbReference type="Proteomes" id="UP000619265">
    <property type="component" value="Unassembled WGS sequence"/>
</dbReference>
<feature type="domain" description="Endonuclease/exonuclease/phosphatase" evidence="1">
    <location>
        <begin position="4"/>
        <end position="186"/>
    </location>
</feature>
<dbReference type="PANTHER" id="PTHR35218">
    <property type="entry name" value="RNASE H DOMAIN-CONTAINING PROTEIN"/>
    <property type="match status" value="1"/>
</dbReference>